<evidence type="ECO:0000256" key="1">
    <source>
        <dbReference type="SAM" id="MobiDB-lite"/>
    </source>
</evidence>
<reference evidence="4" key="1">
    <citation type="journal article" date="2019" name="Int. J. Syst. Evol. Microbiol.">
        <title>The Global Catalogue of Microorganisms (GCM) 10K type strain sequencing project: providing services to taxonomists for standard genome sequencing and annotation.</title>
        <authorList>
            <consortium name="The Broad Institute Genomics Platform"/>
            <consortium name="The Broad Institute Genome Sequencing Center for Infectious Disease"/>
            <person name="Wu L."/>
            <person name="Ma J."/>
        </authorList>
    </citation>
    <scope>NUCLEOTIDE SEQUENCE [LARGE SCALE GENOMIC DNA]</scope>
    <source>
        <strain evidence="4">NBRC 113072</strain>
    </source>
</reference>
<sequence length="312" mass="34181">MHTYESVGAPIPRADDLAGALGVPRAFFTRPECAPFSCHQGFFRSRRRATARQLTAARAAAVLAIEMYEVLASQVKLPEVAMPDLDHQEPESAADTLRALWGRGQGPLPNLVQLGEAHGVRIVSLPTDADTVDAFSLWQDDVPYVFLATSKTGARSRFDLAHELGHLVMHSRVDVGAGEVTSRALEREADMFASALLMPRQDVLSHSGREPAVPEILRLRDHYRVSALAMTRRLHELGRLSDWAYRQNCVQLTQRGFRTGEPGASNGSSRVCFLPSSICSGEKAGPSPTSPKNSDCRRPTCIRSRSVSSRSH</sequence>
<feature type="compositionally biased region" description="Polar residues" evidence="1">
    <location>
        <begin position="303"/>
        <end position="312"/>
    </location>
</feature>
<proteinExistence type="predicted"/>
<feature type="domain" description="IrrE N-terminal-like" evidence="2">
    <location>
        <begin position="116"/>
        <end position="235"/>
    </location>
</feature>
<dbReference type="InterPro" id="IPR010359">
    <property type="entry name" value="IrrE_HExxH"/>
</dbReference>
<evidence type="ECO:0000313" key="3">
    <source>
        <dbReference type="EMBL" id="GMA40121.1"/>
    </source>
</evidence>
<dbReference type="EMBL" id="BSUO01000001">
    <property type="protein sequence ID" value="GMA40121.1"/>
    <property type="molecule type" value="Genomic_DNA"/>
</dbReference>
<dbReference type="PANTHER" id="PTHR43236:SF1">
    <property type="entry name" value="BLL7220 PROTEIN"/>
    <property type="match status" value="1"/>
</dbReference>
<dbReference type="Pfam" id="PF06114">
    <property type="entry name" value="Peptidase_M78"/>
    <property type="match status" value="1"/>
</dbReference>
<comment type="caution">
    <text evidence="3">The sequence shown here is derived from an EMBL/GenBank/DDBJ whole genome shotgun (WGS) entry which is preliminary data.</text>
</comment>
<dbReference type="Gene3D" id="1.10.10.2910">
    <property type="match status" value="1"/>
</dbReference>
<gene>
    <name evidence="3" type="ORF">GCM10025883_21660</name>
</gene>
<feature type="region of interest" description="Disordered" evidence="1">
    <location>
        <begin position="281"/>
        <end position="312"/>
    </location>
</feature>
<dbReference type="PANTHER" id="PTHR43236">
    <property type="entry name" value="ANTITOXIN HIGA1"/>
    <property type="match status" value="1"/>
</dbReference>
<organism evidence="3 4">
    <name type="scientific">Mobilicoccus caccae</name>
    <dbReference type="NCBI Taxonomy" id="1859295"/>
    <lineage>
        <taxon>Bacteria</taxon>
        <taxon>Bacillati</taxon>
        <taxon>Actinomycetota</taxon>
        <taxon>Actinomycetes</taxon>
        <taxon>Micrococcales</taxon>
        <taxon>Dermatophilaceae</taxon>
        <taxon>Mobilicoccus</taxon>
    </lineage>
</organism>
<name>A0ABQ6IQZ0_9MICO</name>
<protein>
    <recommendedName>
        <fullName evidence="2">IrrE N-terminal-like domain-containing protein</fullName>
    </recommendedName>
</protein>
<evidence type="ECO:0000313" key="4">
    <source>
        <dbReference type="Proteomes" id="UP001157126"/>
    </source>
</evidence>
<evidence type="ECO:0000259" key="2">
    <source>
        <dbReference type="Pfam" id="PF06114"/>
    </source>
</evidence>
<keyword evidence="4" id="KW-1185">Reference proteome</keyword>
<dbReference type="InterPro" id="IPR052345">
    <property type="entry name" value="Rad_response_metalloprotease"/>
</dbReference>
<dbReference type="Proteomes" id="UP001157126">
    <property type="component" value="Unassembled WGS sequence"/>
</dbReference>
<dbReference type="RefSeq" id="WP_284305880.1">
    <property type="nucleotide sequence ID" value="NZ_BSUO01000001.1"/>
</dbReference>
<accession>A0ABQ6IQZ0</accession>